<dbReference type="InterPro" id="IPR029045">
    <property type="entry name" value="ClpP/crotonase-like_dom_sf"/>
</dbReference>
<dbReference type="Proteomes" id="UP000051295">
    <property type="component" value="Unassembled WGS sequence"/>
</dbReference>
<gene>
    <name evidence="2" type="ORF">XM53_06525</name>
</gene>
<dbReference type="InterPro" id="IPR005151">
    <property type="entry name" value="Tail-specific_protease"/>
</dbReference>
<dbReference type="InterPro" id="IPR036034">
    <property type="entry name" value="PDZ_sf"/>
</dbReference>
<dbReference type="GO" id="GO:0008236">
    <property type="term" value="F:serine-type peptidase activity"/>
    <property type="evidence" value="ECO:0007669"/>
    <property type="project" value="InterPro"/>
</dbReference>
<dbReference type="RefSeq" id="WP_057791527.1">
    <property type="nucleotide sequence ID" value="NZ_LAXJ01000005.1"/>
</dbReference>
<dbReference type="Pfam" id="PF03572">
    <property type="entry name" value="Peptidase_S41"/>
    <property type="match status" value="1"/>
</dbReference>
<proteinExistence type="predicted"/>
<sequence>MPQTGYQEFDLWTMRDFDVQMTADDRRNTASGLRDLLRDYYVHLPQKVGAMAINPDRELELLADDAPLYLNNLEFLDRLNSVFTKLRDRHTALRLPDPLNRMIAFLPVVLESCYEGGRRVLLVTRIAGEVPDDQLEVGVEVTHWNGTPVAHLINQFSWSTPGSNPYARIALAQRSLTLRALGYMQMPQEDWVTLSYISLKGERRHISLNWRIALAPDGGGGAGGLLSGAAMTTPLAAMVGLDEGTEIINTGLKDIFAKPRRASVIRKREGRHGGLLSEPLDGSAGLENLISASTLTLDDGRAYGYLRLFSFSVPDVRGFAEEMAQVLRQMPPAGLIIDVRGNPGGTIPAGEALLHMITDRAIEPTRNVFRASRPLRTMSGAIPFFERWHRSLEMVYETGQGFSQGFELSDPEHYAGLEHSYGGPVVVVIDALSYSTTDYFVAGFEDNRLGHILGLDPTTGAGGANVWSLSQISGFAAEAGLPPIPHLPVGMDCRVAVRRALRAGPNRGLPLEGLGATATQRYFPTRRDVLGVNEDMLIAAVNLLQQPPP</sequence>
<evidence type="ECO:0000313" key="2">
    <source>
        <dbReference type="EMBL" id="KRS13507.1"/>
    </source>
</evidence>
<evidence type="ECO:0000259" key="1">
    <source>
        <dbReference type="Pfam" id="PF03572"/>
    </source>
</evidence>
<keyword evidence="3" id="KW-1185">Reference proteome</keyword>
<protein>
    <recommendedName>
        <fullName evidence="1">Tail specific protease domain-containing protein</fullName>
    </recommendedName>
</protein>
<dbReference type="Gene3D" id="2.30.42.10">
    <property type="match status" value="1"/>
</dbReference>
<dbReference type="STRING" id="1641875.XM53_06525"/>
<dbReference type="OrthoDB" id="3275712at2"/>
<dbReference type="SUPFAM" id="SSF52096">
    <property type="entry name" value="ClpP/crotonase"/>
    <property type="match status" value="1"/>
</dbReference>
<dbReference type="PANTHER" id="PTHR32060">
    <property type="entry name" value="TAIL-SPECIFIC PROTEASE"/>
    <property type="match status" value="1"/>
</dbReference>
<name>A0A0T5NX38_9RHOB</name>
<dbReference type="PATRIC" id="fig|1641875.4.peg.3670"/>
<accession>A0A0T5NX38</accession>
<feature type="domain" description="Tail specific protease" evidence="1">
    <location>
        <begin position="303"/>
        <end position="465"/>
    </location>
</feature>
<organism evidence="2 3">
    <name type="scientific">Roseovarius atlanticus</name>
    <dbReference type="NCBI Taxonomy" id="1641875"/>
    <lineage>
        <taxon>Bacteria</taxon>
        <taxon>Pseudomonadati</taxon>
        <taxon>Pseudomonadota</taxon>
        <taxon>Alphaproteobacteria</taxon>
        <taxon>Rhodobacterales</taxon>
        <taxon>Roseobacteraceae</taxon>
        <taxon>Roseovarius</taxon>
    </lineage>
</organism>
<dbReference type="AlphaFoldDB" id="A0A0T5NX38"/>
<dbReference type="PANTHER" id="PTHR32060:SF22">
    <property type="entry name" value="CARBOXYL-TERMINAL-PROCESSING PEPTIDASE 3, CHLOROPLASTIC"/>
    <property type="match status" value="1"/>
</dbReference>
<dbReference type="EMBL" id="LAXJ01000005">
    <property type="protein sequence ID" value="KRS13507.1"/>
    <property type="molecule type" value="Genomic_DNA"/>
</dbReference>
<reference evidence="2 3" key="1">
    <citation type="submission" date="2015-04" db="EMBL/GenBank/DDBJ databases">
        <title>The draft genome sequence of Roseovarius sp.R12b.</title>
        <authorList>
            <person name="Li G."/>
            <person name="Lai Q."/>
            <person name="Shao Z."/>
            <person name="Yan P."/>
        </authorList>
    </citation>
    <scope>NUCLEOTIDE SEQUENCE [LARGE SCALE GENOMIC DNA]</scope>
    <source>
        <strain evidence="2 3">R12B</strain>
    </source>
</reference>
<comment type="caution">
    <text evidence="2">The sequence shown here is derived from an EMBL/GenBank/DDBJ whole genome shotgun (WGS) entry which is preliminary data.</text>
</comment>
<dbReference type="GO" id="GO:0004175">
    <property type="term" value="F:endopeptidase activity"/>
    <property type="evidence" value="ECO:0007669"/>
    <property type="project" value="TreeGrafter"/>
</dbReference>
<evidence type="ECO:0000313" key="3">
    <source>
        <dbReference type="Proteomes" id="UP000051295"/>
    </source>
</evidence>
<dbReference type="Gene3D" id="3.90.226.10">
    <property type="entry name" value="2-enoyl-CoA Hydratase, Chain A, domain 1"/>
    <property type="match status" value="1"/>
</dbReference>
<dbReference type="GO" id="GO:0006508">
    <property type="term" value="P:proteolysis"/>
    <property type="evidence" value="ECO:0007669"/>
    <property type="project" value="InterPro"/>
</dbReference>